<accession>A0A2T6BT60</accession>
<keyword evidence="1" id="KW-0472">Membrane</keyword>
<dbReference type="OrthoDB" id="6384283at2"/>
<dbReference type="InterPro" id="IPR025250">
    <property type="entry name" value="DUF4199"/>
</dbReference>
<dbReference type="EMBL" id="QBKT01000010">
    <property type="protein sequence ID" value="PTX59252.1"/>
    <property type="molecule type" value="Genomic_DNA"/>
</dbReference>
<protein>
    <submittedName>
        <fullName evidence="2">Uncharacterized protein DUF4199</fullName>
    </submittedName>
</protein>
<dbReference type="RefSeq" id="WP_108116417.1">
    <property type="nucleotide sequence ID" value="NZ_QBKT01000010.1"/>
</dbReference>
<comment type="caution">
    <text evidence="2">The sequence shown here is derived from an EMBL/GenBank/DDBJ whole genome shotgun (WGS) entry which is preliminary data.</text>
</comment>
<feature type="transmembrane region" description="Helical" evidence="1">
    <location>
        <begin position="37"/>
        <end position="58"/>
    </location>
</feature>
<gene>
    <name evidence="2" type="ORF">C8N46_11089</name>
</gene>
<dbReference type="AlphaFoldDB" id="A0A2T6BT60"/>
<name>A0A2T6BT60_9FLAO</name>
<feature type="transmembrane region" description="Helical" evidence="1">
    <location>
        <begin position="7"/>
        <end position="31"/>
    </location>
</feature>
<feature type="transmembrane region" description="Helical" evidence="1">
    <location>
        <begin position="70"/>
        <end position="94"/>
    </location>
</feature>
<reference evidence="2 3" key="1">
    <citation type="submission" date="2018-04" db="EMBL/GenBank/DDBJ databases">
        <title>Genomic Encyclopedia of Archaeal and Bacterial Type Strains, Phase II (KMG-II): from individual species to whole genera.</title>
        <authorList>
            <person name="Goeker M."/>
        </authorList>
    </citation>
    <scope>NUCLEOTIDE SEQUENCE [LARGE SCALE GENOMIC DNA]</scope>
    <source>
        <strain evidence="2 3">DSM 25731</strain>
    </source>
</reference>
<keyword evidence="1" id="KW-1133">Transmembrane helix</keyword>
<evidence type="ECO:0000256" key="1">
    <source>
        <dbReference type="SAM" id="Phobius"/>
    </source>
</evidence>
<keyword evidence="1" id="KW-0812">Transmembrane</keyword>
<sequence length="172" mass="19278">MNKLVRIYGIYGFIIAVILFSTVLYFGNALAFKTHGIIGYLTMIASVSVSFYGIKHFVKLHQDKEISFKEILGIGILISLFPAIAFGIIDAIYISVIHPEFPAEFITYKYAMLDSQTHLVGEELRLAKLAVLKQSEAFKNPILVFFVSMMMVFVIGVIVSLISTLIVHKKQP</sequence>
<evidence type="ECO:0000313" key="3">
    <source>
        <dbReference type="Proteomes" id="UP000244090"/>
    </source>
</evidence>
<dbReference type="Pfam" id="PF13858">
    <property type="entry name" value="DUF4199"/>
    <property type="match status" value="1"/>
</dbReference>
<dbReference type="Proteomes" id="UP000244090">
    <property type="component" value="Unassembled WGS sequence"/>
</dbReference>
<evidence type="ECO:0000313" key="2">
    <source>
        <dbReference type="EMBL" id="PTX59252.1"/>
    </source>
</evidence>
<proteinExistence type="predicted"/>
<organism evidence="2 3">
    <name type="scientific">Kordia periserrulae</name>
    <dbReference type="NCBI Taxonomy" id="701523"/>
    <lineage>
        <taxon>Bacteria</taxon>
        <taxon>Pseudomonadati</taxon>
        <taxon>Bacteroidota</taxon>
        <taxon>Flavobacteriia</taxon>
        <taxon>Flavobacteriales</taxon>
        <taxon>Flavobacteriaceae</taxon>
        <taxon>Kordia</taxon>
    </lineage>
</organism>
<feature type="transmembrane region" description="Helical" evidence="1">
    <location>
        <begin position="142"/>
        <end position="167"/>
    </location>
</feature>
<keyword evidence="3" id="KW-1185">Reference proteome</keyword>